<gene>
    <name evidence="2" type="ORF">H3H39_09190</name>
</gene>
<dbReference type="AlphaFoldDB" id="A0A7W2F8U0"/>
<dbReference type="Proteomes" id="UP000573499">
    <property type="component" value="Unassembled WGS sequence"/>
</dbReference>
<organism evidence="2 3">
    <name type="scientific">Rugamonas apoptosis</name>
    <dbReference type="NCBI Taxonomy" id="2758570"/>
    <lineage>
        <taxon>Bacteria</taxon>
        <taxon>Pseudomonadati</taxon>
        <taxon>Pseudomonadota</taxon>
        <taxon>Betaproteobacteria</taxon>
        <taxon>Burkholderiales</taxon>
        <taxon>Oxalobacteraceae</taxon>
        <taxon>Telluria group</taxon>
        <taxon>Rugamonas</taxon>
    </lineage>
</organism>
<evidence type="ECO:0000313" key="3">
    <source>
        <dbReference type="Proteomes" id="UP000573499"/>
    </source>
</evidence>
<sequence>MASGGDDDGHEHNTYVFVWNDLSDTLTGNTYKNHGNTPISSITPANEFYSGAYRLWSGAGLKDNINVSFNIYEANGALSDTMSIVGYKQRREDDGPIGQFSFQQDDEHHHGGTLQLTFNSDVDGKPLTPLAHGITLYETGRPQTVLQFVATNGDKYKFQFVSDVDPVPEPEAYLMLLGGLGLLGVAARRRKD</sequence>
<proteinExistence type="predicted"/>
<feature type="domain" description="Ice-binding protein C-terminal" evidence="1">
    <location>
        <begin position="166"/>
        <end position="190"/>
    </location>
</feature>
<dbReference type="InterPro" id="IPR013424">
    <property type="entry name" value="Ice-binding_C"/>
</dbReference>
<accession>A0A7W2F8U0</accession>
<comment type="caution">
    <text evidence="2">The sequence shown here is derived from an EMBL/GenBank/DDBJ whole genome shotgun (WGS) entry which is preliminary data.</text>
</comment>
<name>A0A7W2F8U0_9BURK</name>
<keyword evidence="3" id="KW-1185">Reference proteome</keyword>
<evidence type="ECO:0000313" key="2">
    <source>
        <dbReference type="EMBL" id="MBA5687215.1"/>
    </source>
</evidence>
<reference evidence="2 3" key="1">
    <citation type="submission" date="2020-07" db="EMBL/GenBank/DDBJ databases">
        <title>Novel species isolated from subtropical streams in China.</title>
        <authorList>
            <person name="Lu H."/>
        </authorList>
    </citation>
    <scope>NUCLEOTIDE SEQUENCE [LARGE SCALE GENOMIC DNA]</scope>
    <source>
        <strain evidence="2 3">LX47W</strain>
    </source>
</reference>
<evidence type="ECO:0000259" key="1">
    <source>
        <dbReference type="Pfam" id="PF07589"/>
    </source>
</evidence>
<dbReference type="Pfam" id="PF07589">
    <property type="entry name" value="PEP-CTERM"/>
    <property type="match status" value="1"/>
</dbReference>
<dbReference type="NCBIfam" id="TIGR02595">
    <property type="entry name" value="PEP_CTERM"/>
    <property type="match status" value="1"/>
</dbReference>
<dbReference type="EMBL" id="JACEZU010000003">
    <property type="protein sequence ID" value="MBA5687215.1"/>
    <property type="molecule type" value="Genomic_DNA"/>
</dbReference>
<protein>
    <submittedName>
        <fullName evidence="2">PEP-CTERM sorting domain-containing protein</fullName>
    </submittedName>
</protein>